<protein>
    <recommendedName>
        <fullName evidence="5">Translocation and assembly module TamB C-terminal domain-containing protein</fullName>
    </recommendedName>
</protein>
<evidence type="ECO:0000256" key="1">
    <source>
        <dbReference type="ARBA" id="ARBA00004167"/>
    </source>
</evidence>
<keyword evidence="7" id="KW-1185">Reference proteome</keyword>
<comment type="subcellular location">
    <subcellularLocation>
        <location evidence="1">Membrane</location>
        <topology evidence="1">Single-pass membrane protein</topology>
    </subcellularLocation>
</comment>
<dbReference type="Proteomes" id="UP000598971">
    <property type="component" value="Unassembled WGS sequence"/>
</dbReference>
<evidence type="ECO:0000256" key="4">
    <source>
        <dbReference type="ARBA" id="ARBA00023136"/>
    </source>
</evidence>
<evidence type="ECO:0000313" key="6">
    <source>
        <dbReference type="EMBL" id="NNV57109.1"/>
    </source>
</evidence>
<name>A0A8J8JVX0_9BACT</name>
<dbReference type="EMBL" id="WHPF01000012">
    <property type="protein sequence ID" value="NNV57109.1"/>
    <property type="molecule type" value="Genomic_DNA"/>
</dbReference>
<gene>
    <name evidence="6" type="ORF">GD597_16670</name>
</gene>
<organism evidence="6 7">
    <name type="scientific">Limnovirga soli</name>
    <dbReference type="NCBI Taxonomy" id="2656915"/>
    <lineage>
        <taxon>Bacteria</taxon>
        <taxon>Pseudomonadati</taxon>
        <taxon>Bacteroidota</taxon>
        <taxon>Chitinophagia</taxon>
        <taxon>Chitinophagales</taxon>
        <taxon>Chitinophagaceae</taxon>
        <taxon>Limnovirga</taxon>
    </lineage>
</organism>
<keyword evidence="2" id="KW-0812">Transmembrane</keyword>
<evidence type="ECO:0000313" key="7">
    <source>
        <dbReference type="Proteomes" id="UP000598971"/>
    </source>
</evidence>
<evidence type="ECO:0000259" key="5">
    <source>
        <dbReference type="Pfam" id="PF04357"/>
    </source>
</evidence>
<evidence type="ECO:0000256" key="2">
    <source>
        <dbReference type="ARBA" id="ARBA00022692"/>
    </source>
</evidence>
<comment type="caution">
    <text evidence="6">The sequence shown here is derived from an EMBL/GenBank/DDBJ whole genome shotgun (WGS) entry which is preliminary data.</text>
</comment>
<keyword evidence="3" id="KW-1133">Transmembrane helix</keyword>
<dbReference type="GO" id="GO:0009306">
    <property type="term" value="P:protein secretion"/>
    <property type="evidence" value="ECO:0007669"/>
    <property type="project" value="InterPro"/>
</dbReference>
<proteinExistence type="predicted"/>
<dbReference type="RefSeq" id="WP_171609053.1">
    <property type="nucleotide sequence ID" value="NZ_WHPF01000012.1"/>
</dbReference>
<dbReference type="InterPro" id="IPR007452">
    <property type="entry name" value="TamB_C"/>
</dbReference>
<sequence length="1647" mass="180640">MAAVIILLIIALVIAIQIPAVQEFAKTKAVNYLHSKINTPVSIGRLSVQFPNNITIEKVYLEDEHKDTLLYGEKIKVDIGLWQLLSNQVSLHSLELEGIQVNVNRTIKDSAFNFDYIIKAFSSDSDTAAVKNTSTNSFSYIIGPILLHNIHATYKDDFTGTDAKISVGNLQAIINALDPEKAKYHINSLTIADVQATIRQYKQLATIVDTSNSVNTNSVKTDMQLGLLQVSNVLCSYINEPSALEANMKLGVFNTRMGKIDINNLYFPVKSLQLNNSDIAIIKGKAAIDSLVQATPVNAAPTATIWHINIDATALHNNFFRYDDQQEKPVTNALDYNHLFLQNVDFVANNLNLSPQGYTGAITNLSFKEKSGFNIRQFNTVFNYNDTAAALNNFYLNTGKSVLKDNIKISYPSIEAIKVSPATLFVDAGISKSIVSVKDILLLAPFLKSQLKGNEQQQFAINSHVKGFVNNLAIQDFELSGMSNTSIAIAGSIKGLPDINKTFFNLQLKQFASGKKDIEAILGKANMPSSFRLPNAMKVNGIFKGTIQSFTTNLQAITSSGNATINATVKNGGKAYDGVIHLKEANLGYLLKQDTLLGKFSLDAVVKGAGTDYKTMHTSLTANLQSGTFKGFTYHDLSLDALLNNGQAIFSSSMQDPSFSYSLNGESNLNGKYPSLHLDLQLDTANLQALHWYNDTLSIHGKLLAQFTSLNPDEPEGTVLINNISITKDKLHIGTDSIYLLAEKNDTANHLYLYTETAKLDLRGKYQLTHTAAALKQAFEQYYNTVSKPDTAAYNDDWRMTMQFNPSPLLLQLVPAIKGTDSIAGTMDFNSRDKILAMQLQAPHVQYNDMYIDQMYGAINSDSNKLTYQFNINKGGTRGFRLYKTEVSGTVADNMINTSLLFKDAVEQDKYHLSAKLSKVASGVLFKLDPENLLLNKKQWTVSKDNYIQVDTNGISASQFELMHQDQNLSINSISSNANAPLEIKFKNFSIATITDIIEQDSLLANGIINGNVILSNATTSPTFTSNITIDNLSYKKDTVGNLLVQVNNDVANIFDANIALTGNDNDITAKGKYFIENNSADMQLNINQFNLSNIPAFSVGQLKDAGGLLKGSIAVKGKIDTPIVNGNVFFENAFITPTLLGERFSLPNEQINIIPQGIHFNEFSLVDTSGNKAIINGDVLTTDFRNYNFAINLLADDFSLVNSTKADNPDFFGNLNLDANIKLGGNTQIPVVDAQIHINKQTDFTFILPGNDPELQSREGVVHFINADDLNDSLQQDLDIDSALHLSSLAGFDFSAIIETDTAALFTLVIDERSGDALTLKGNAHLAAGMDESGKLSLTGNYELEKGAYQLSFNLLKKKFDIQKGSVITWTGDPTSATVDITALYETKAAPIDLVEAQLSGLSPAELNKYKQRIPVKVYLKMKGDLMHPQITFDVALPEPEISRWPLVDNSLEQIRTNESELNKQVFALLLLGRFVGEDITQSSAGSTSTATLLRQSVSGILADQLNKIAGDLISGVDINFGIDAQDDYSSGSQQTSTDLTVGLSKSLFNNRIKISVGSNFALEGASANKDAANIAGDVAIDYLLSKDGRYTLRAYRKNNYEGVLEGQIVESGLTFMLTFDYDHFKELFQAKKEKTNKKNASKNLQ</sequence>
<evidence type="ECO:0000256" key="3">
    <source>
        <dbReference type="ARBA" id="ARBA00022989"/>
    </source>
</evidence>
<feature type="domain" description="Translocation and assembly module TamB C-terminal" evidence="5">
    <location>
        <begin position="1169"/>
        <end position="1607"/>
    </location>
</feature>
<reference evidence="6" key="1">
    <citation type="submission" date="2019-10" db="EMBL/GenBank/DDBJ databases">
        <title>Draft genome sequence of Panacibacter sp. KCS-6.</title>
        <authorList>
            <person name="Yim K.J."/>
        </authorList>
    </citation>
    <scope>NUCLEOTIDE SEQUENCE</scope>
    <source>
        <strain evidence="6">KCS-6</strain>
    </source>
</reference>
<keyword evidence="4" id="KW-0472">Membrane</keyword>
<dbReference type="GO" id="GO:0005886">
    <property type="term" value="C:plasma membrane"/>
    <property type="evidence" value="ECO:0007669"/>
    <property type="project" value="InterPro"/>
</dbReference>
<dbReference type="Pfam" id="PF04357">
    <property type="entry name" value="TamB"/>
    <property type="match status" value="1"/>
</dbReference>
<accession>A0A8J8JVX0</accession>